<keyword evidence="3" id="KW-1185">Reference proteome</keyword>
<evidence type="ECO:0000313" key="2">
    <source>
        <dbReference type="EMBL" id="GAA4448981.1"/>
    </source>
</evidence>
<name>A0ABP8MDZ6_9BACT</name>
<sequence length="142" mass="16879">MKDIMHFFRETDLKGWLSIAAIIISLVNLYRSIREKKINVDASVEIGNNTVDLVIYNNSTRKITISYFKIYSSRFRWLTKRNYAHTWYDDGESPKYLIAPHEYISMRFEDEYSIGDKFFFRGKLRTYVTVIVAGRITRTIKL</sequence>
<protein>
    <submittedName>
        <fullName evidence="2">Uncharacterized protein</fullName>
    </submittedName>
</protein>
<comment type="caution">
    <text evidence="2">The sequence shown here is derived from an EMBL/GenBank/DDBJ whole genome shotgun (WGS) entry which is preliminary data.</text>
</comment>
<keyword evidence="1" id="KW-0812">Transmembrane</keyword>
<keyword evidence="1" id="KW-0472">Membrane</keyword>
<dbReference type="EMBL" id="BAABEZ010000001">
    <property type="protein sequence ID" value="GAA4448981.1"/>
    <property type="molecule type" value="Genomic_DNA"/>
</dbReference>
<accession>A0ABP8MDZ6</accession>
<organism evidence="2 3">
    <name type="scientific">Rurimicrobium arvi</name>
    <dbReference type="NCBI Taxonomy" id="2049916"/>
    <lineage>
        <taxon>Bacteria</taxon>
        <taxon>Pseudomonadati</taxon>
        <taxon>Bacteroidota</taxon>
        <taxon>Chitinophagia</taxon>
        <taxon>Chitinophagales</taxon>
        <taxon>Chitinophagaceae</taxon>
        <taxon>Rurimicrobium</taxon>
    </lineage>
</organism>
<reference evidence="3" key="1">
    <citation type="journal article" date="2019" name="Int. J. Syst. Evol. Microbiol.">
        <title>The Global Catalogue of Microorganisms (GCM) 10K type strain sequencing project: providing services to taxonomists for standard genome sequencing and annotation.</title>
        <authorList>
            <consortium name="The Broad Institute Genomics Platform"/>
            <consortium name="The Broad Institute Genome Sequencing Center for Infectious Disease"/>
            <person name="Wu L."/>
            <person name="Ma J."/>
        </authorList>
    </citation>
    <scope>NUCLEOTIDE SEQUENCE [LARGE SCALE GENOMIC DNA]</scope>
    <source>
        <strain evidence="3">JCM 31921</strain>
    </source>
</reference>
<feature type="transmembrane region" description="Helical" evidence="1">
    <location>
        <begin position="13"/>
        <end position="30"/>
    </location>
</feature>
<evidence type="ECO:0000313" key="3">
    <source>
        <dbReference type="Proteomes" id="UP001501410"/>
    </source>
</evidence>
<gene>
    <name evidence="2" type="ORF">GCM10023092_02400</name>
</gene>
<dbReference type="Proteomes" id="UP001501410">
    <property type="component" value="Unassembled WGS sequence"/>
</dbReference>
<evidence type="ECO:0000256" key="1">
    <source>
        <dbReference type="SAM" id="Phobius"/>
    </source>
</evidence>
<keyword evidence="1" id="KW-1133">Transmembrane helix</keyword>
<proteinExistence type="predicted"/>